<evidence type="ECO:0008006" key="3">
    <source>
        <dbReference type="Google" id="ProtNLM"/>
    </source>
</evidence>
<dbReference type="RefSeq" id="WP_213163228.1">
    <property type="nucleotide sequence ID" value="NZ_CP058214.1"/>
</dbReference>
<dbReference type="EMBL" id="CP058214">
    <property type="protein sequence ID" value="QPC42001.1"/>
    <property type="molecule type" value="Genomic_DNA"/>
</dbReference>
<keyword evidence="2" id="KW-1185">Reference proteome</keyword>
<accession>A0A7S8HB01</accession>
<name>A0A7S8HB01_9HYPH</name>
<dbReference type="KEGG" id="kmn:HW532_04295"/>
<sequence length="156" mass="17328">MSENAGPDWAGARAAYCAGDGSVSQIVARFGVTRRTLYKRIREENWPRRSKWTPARQEPLGERLRVVVERQLALLEQRLAASAPEGGGDAAQRERDARTVSALVRIYEKLLTLQGPDEGGPAACDTDRIDHGFRDIDERRNALAQRLAELSEQDAS</sequence>
<dbReference type="Proteomes" id="UP000593594">
    <property type="component" value="Chromosome"/>
</dbReference>
<dbReference type="AlphaFoldDB" id="A0A7S8HB01"/>
<organism evidence="1 2">
    <name type="scientific">Kaustia mangrovi</name>
    <dbReference type="NCBI Taxonomy" id="2593653"/>
    <lineage>
        <taxon>Bacteria</taxon>
        <taxon>Pseudomonadati</taxon>
        <taxon>Pseudomonadota</taxon>
        <taxon>Alphaproteobacteria</taxon>
        <taxon>Hyphomicrobiales</taxon>
        <taxon>Parvibaculaceae</taxon>
        <taxon>Kaustia</taxon>
    </lineage>
</organism>
<proteinExistence type="predicted"/>
<evidence type="ECO:0000313" key="2">
    <source>
        <dbReference type="Proteomes" id="UP000593594"/>
    </source>
</evidence>
<gene>
    <name evidence="1" type="ORF">HW532_04295</name>
</gene>
<protein>
    <recommendedName>
        <fullName evidence="3">Resolvase HTH domain-containing protein</fullName>
    </recommendedName>
</protein>
<evidence type="ECO:0000313" key="1">
    <source>
        <dbReference type="EMBL" id="QPC42001.1"/>
    </source>
</evidence>
<reference evidence="1 2" key="1">
    <citation type="submission" date="2020-06" db="EMBL/GenBank/DDBJ databases">
        <title>Genome sequence of 2 isolates from Red Sea Mangroves.</title>
        <authorList>
            <person name="Sefrji F."/>
            <person name="Michoud G."/>
            <person name="Merlino G."/>
            <person name="Daffonchio D."/>
        </authorList>
    </citation>
    <scope>NUCLEOTIDE SEQUENCE [LARGE SCALE GENOMIC DNA]</scope>
    <source>
        <strain evidence="1 2">R1DC25</strain>
    </source>
</reference>